<name>A0A7T8K1V1_CALRO</name>
<proteinExistence type="predicted"/>
<sequence length="94" mass="10084">HPQSPEGTLSCSHGSPLAFRPAPGDFDYKITYVKGSLNLHADALSRGPLDAPDPTHDTTDELLCLALSSYSTEVRELQKATEEDESLSTVIEAA</sequence>
<feature type="non-terminal residue" evidence="1">
    <location>
        <position position="1"/>
    </location>
</feature>
<dbReference type="EMBL" id="CP045900">
    <property type="protein sequence ID" value="QQP41770.1"/>
    <property type="molecule type" value="Genomic_DNA"/>
</dbReference>
<dbReference type="Proteomes" id="UP000595437">
    <property type="component" value="Chromosome 11"/>
</dbReference>
<evidence type="ECO:0000313" key="1">
    <source>
        <dbReference type="EMBL" id="QQP41770.1"/>
    </source>
</evidence>
<organism evidence="1 2">
    <name type="scientific">Caligus rogercresseyi</name>
    <name type="common">Sea louse</name>
    <dbReference type="NCBI Taxonomy" id="217165"/>
    <lineage>
        <taxon>Eukaryota</taxon>
        <taxon>Metazoa</taxon>
        <taxon>Ecdysozoa</taxon>
        <taxon>Arthropoda</taxon>
        <taxon>Crustacea</taxon>
        <taxon>Multicrustacea</taxon>
        <taxon>Hexanauplia</taxon>
        <taxon>Copepoda</taxon>
        <taxon>Siphonostomatoida</taxon>
        <taxon>Caligidae</taxon>
        <taxon>Caligus</taxon>
    </lineage>
</organism>
<reference evidence="2" key="1">
    <citation type="submission" date="2021-01" db="EMBL/GenBank/DDBJ databases">
        <title>Caligus Genome Assembly.</title>
        <authorList>
            <person name="Gallardo-Escarate C."/>
        </authorList>
    </citation>
    <scope>NUCLEOTIDE SEQUENCE [LARGE SCALE GENOMIC DNA]</scope>
</reference>
<accession>A0A7T8K1V1</accession>
<feature type="non-terminal residue" evidence="1">
    <location>
        <position position="94"/>
    </location>
</feature>
<evidence type="ECO:0000313" key="2">
    <source>
        <dbReference type="Proteomes" id="UP000595437"/>
    </source>
</evidence>
<gene>
    <name evidence="1" type="ORF">FKW44_016237</name>
</gene>
<protein>
    <submittedName>
        <fullName evidence="1">LOC100535543</fullName>
    </submittedName>
</protein>
<dbReference type="AlphaFoldDB" id="A0A7T8K1V1"/>
<keyword evidence="2" id="KW-1185">Reference proteome</keyword>